<dbReference type="Proteomes" id="UP000694005">
    <property type="component" value="Chromosome A08"/>
</dbReference>
<proteinExistence type="predicted"/>
<protein>
    <submittedName>
        <fullName evidence="1">Uncharacterized protein</fullName>
    </submittedName>
</protein>
<evidence type="ECO:0000313" key="1">
    <source>
        <dbReference type="EMBL" id="CAG7897034.1"/>
    </source>
</evidence>
<dbReference type="AlphaFoldDB" id="A0A8D9HFU2"/>
<sequence>MLDTCLPAWFRLCRNEERECAAGSSSTGQEPPDIFLASEKQTQHLVGTLAYIGSSVSSGTVSGLSELIHISDLVLLGHFARAAAKIDSNLETRTKHSNEEKTTL</sequence>
<gene>
    <name evidence="1" type="ORF">BRAPAZ1V2_A08P07000.2</name>
</gene>
<accession>A0A8D9HFU2</accession>
<dbReference type="Gramene" id="A08p07000.2_BraZ1">
    <property type="protein sequence ID" value="A08p07000.2_BraZ1.CDS"/>
    <property type="gene ID" value="A08g07000.2_BraZ1"/>
</dbReference>
<name>A0A8D9HFU2_BRACM</name>
<dbReference type="EMBL" id="LS974624">
    <property type="protein sequence ID" value="CAG7897034.1"/>
    <property type="molecule type" value="Genomic_DNA"/>
</dbReference>
<organism evidence="1 2">
    <name type="scientific">Brassica campestris</name>
    <name type="common">Field mustard</name>
    <dbReference type="NCBI Taxonomy" id="3711"/>
    <lineage>
        <taxon>Eukaryota</taxon>
        <taxon>Viridiplantae</taxon>
        <taxon>Streptophyta</taxon>
        <taxon>Embryophyta</taxon>
        <taxon>Tracheophyta</taxon>
        <taxon>Spermatophyta</taxon>
        <taxon>Magnoliopsida</taxon>
        <taxon>eudicotyledons</taxon>
        <taxon>Gunneridae</taxon>
        <taxon>Pentapetalae</taxon>
        <taxon>rosids</taxon>
        <taxon>malvids</taxon>
        <taxon>Brassicales</taxon>
        <taxon>Brassicaceae</taxon>
        <taxon>Brassiceae</taxon>
        <taxon>Brassica</taxon>
    </lineage>
</organism>
<evidence type="ECO:0000313" key="2">
    <source>
        <dbReference type="Proteomes" id="UP000694005"/>
    </source>
</evidence>
<reference evidence="1 2" key="1">
    <citation type="submission" date="2021-07" db="EMBL/GenBank/DDBJ databases">
        <authorList>
            <consortium name="Genoscope - CEA"/>
            <person name="William W."/>
        </authorList>
    </citation>
    <scope>NUCLEOTIDE SEQUENCE [LARGE SCALE GENOMIC DNA]</scope>
</reference>